<proteinExistence type="inferred from homology"/>
<dbReference type="OrthoDB" id="257098at2"/>
<feature type="domain" description="Isochorismatase-like" evidence="3">
    <location>
        <begin position="5"/>
        <end position="137"/>
    </location>
</feature>
<dbReference type="PANTHER" id="PTHR43540:SF6">
    <property type="entry name" value="ISOCHORISMATASE-LIKE DOMAIN-CONTAINING PROTEIN"/>
    <property type="match status" value="1"/>
</dbReference>
<sequence length="162" mass="18613">MKIGFLIVDMQEVFLQDQKEKLNVERACEHINYVADLLRSKNHCVIHIQDVEGTKDLNSEVLNIISEIKVEQNDIRITKEESNAFWNTDLEQILLKHEIGLVIVAGFAAEHCVLFTYNGAKERGFKTVILQNGIISTYSDAISITYRDRNIISYPAIEYIVR</sequence>
<dbReference type="EMBL" id="SOMN01000068">
    <property type="protein sequence ID" value="TFE19377.1"/>
    <property type="molecule type" value="Genomic_DNA"/>
</dbReference>
<dbReference type="AlphaFoldDB" id="A0A4Y8LS87"/>
<dbReference type="RefSeq" id="WP_135154650.1">
    <property type="nucleotide sequence ID" value="NZ_SOMN01000068.1"/>
</dbReference>
<evidence type="ECO:0000259" key="3">
    <source>
        <dbReference type="Pfam" id="PF00857"/>
    </source>
</evidence>
<evidence type="ECO:0000256" key="1">
    <source>
        <dbReference type="ARBA" id="ARBA00006336"/>
    </source>
</evidence>
<keyword evidence="2 4" id="KW-0378">Hydrolase</keyword>
<evidence type="ECO:0000256" key="2">
    <source>
        <dbReference type="ARBA" id="ARBA00022801"/>
    </source>
</evidence>
<keyword evidence="5" id="KW-1185">Reference proteome</keyword>
<reference evidence="4 5" key="1">
    <citation type="submission" date="2019-03" db="EMBL/GenBank/DDBJ databases">
        <title>Cohnella endophytica sp. nov., a novel endophytic bacterium isolated from bark of Sonneratia apetala.</title>
        <authorList>
            <person name="Tuo L."/>
        </authorList>
    </citation>
    <scope>NUCLEOTIDE SEQUENCE [LARGE SCALE GENOMIC DNA]</scope>
    <source>
        <strain evidence="4 5">CCTCC AB 208254</strain>
    </source>
</reference>
<dbReference type="CDD" id="cd00431">
    <property type="entry name" value="cysteine_hydrolases"/>
    <property type="match status" value="1"/>
</dbReference>
<organism evidence="4 5">
    <name type="scientific">Cohnella luojiensis</name>
    <dbReference type="NCBI Taxonomy" id="652876"/>
    <lineage>
        <taxon>Bacteria</taxon>
        <taxon>Bacillati</taxon>
        <taxon>Bacillota</taxon>
        <taxon>Bacilli</taxon>
        <taxon>Bacillales</taxon>
        <taxon>Paenibacillaceae</taxon>
        <taxon>Cohnella</taxon>
    </lineage>
</organism>
<evidence type="ECO:0000313" key="4">
    <source>
        <dbReference type="EMBL" id="TFE19377.1"/>
    </source>
</evidence>
<name>A0A4Y8LS87_9BACL</name>
<dbReference type="Gene3D" id="3.40.50.850">
    <property type="entry name" value="Isochorismatase-like"/>
    <property type="match status" value="1"/>
</dbReference>
<gene>
    <name evidence="4" type="ORF">E2980_23425</name>
</gene>
<evidence type="ECO:0000313" key="5">
    <source>
        <dbReference type="Proteomes" id="UP000297900"/>
    </source>
</evidence>
<dbReference type="InterPro" id="IPR036380">
    <property type="entry name" value="Isochorismatase-like_sf"/>
</dbReference>
<dbReference type="PANTHER" id="PTHR43540">
    <property type="entry name" value="PEROXYUREIDOACRYLATE/UREIDOACRYLATE AMIDOHYDROLASE-RELATED"/>
    <property type="match status" value="1"/>
</dbReference>
<accession>A0A4Y8LS87</accession>
<comment type="similarity">
    <text evidence="1">Belongs to the isochorismatase family.</text>
</comment>
<dbReference type="GO" id="GO:0016787">
    <property type="term" value="F:hydrolase activity"/>
    <property type="evidence" value="ECO:0007669"/>
    <property type="project" value="UniProtKB-KW"/>
</dbReference>
<comment type="caution">
    <text evidence="4">The sequence shown here is derived from an EMBL/GenBank/DDBJ whole genome shotgun (WGS) entry which is preliminary data.</text>
</comment>
<dbReference type="SUPFAM" id="SSF52499">
    <property type="entry name" value="Isochorismatase-like hydrolases"/>
    <property type="match status" value="1"/>
</dbReference>
<dbReference type="InterPro" id="IPR000868">
    <property type="entry name" value="Isochorismatase-like_dom"/>
</dbReference>
<dbReference type="Proteomes" id="UP000297900">
    <property type="component" value="Unassembled WGS sequence"/>
</dbReference>
<dbReference type="Pfam" id="PF00857">
    <property type="entry name" value="Isochorismatase"/>
    <property type="match status" value="1"/>
</dbReference>
<dbReference type="InterPro" id="IPR050272">
    <property type="entry name" value="Isochorismatase-like_hydrls"/>
</dbReference>
<protein>
    <submittedName>
        <fullName evidence="4">Cysteine hydrolase</fullName>
    </submittedName>
</protein>